<dbReference type="RefSeq" id="WP_214092957.1">
    <property type="nucleotide sequence ID" value="NZ_JAHCLR010000018.1"/>
</dbReference>
<name>A0ABS5RIF4_9MYCO</name>
<accession>A0ABS5RIF4</accession>
<evidence type="ECO:0000313" key="2">
    <source>
        <dbReference type="Proteomes" id="UP001519535"/>
    </source>
</evidence>
<gene>
    <name evidence="1" type="ORF">KIH27_10850</name>
</gene>
<organism evidence="1 2">
    <name type="scientific">Mycolicibacter acidiphilus</name>
    <dbReference type="NCBI Taxonomy" id="2835306"/>
    <lineage>
        <taxon>Bacteria</taxon>
        <taxon>Bacillati</taxon>
        <taxon>Actinomycetota</taxon>
        <taxon>Actinomycetes</taxon>
        <taxon>Mycobacteriales</taxon>
        <taxon>Mycobacteriaceae</taxon>
        <taxon>Mycolicibacter</taxon>
    </lineage>
</organism>
<sequence length="171" mass="18342">MTVTDATHPADLGSTVFTVTAGRRPLTYRVDDDAFKHWFAGRAAQAEAADDTDGPDADEPGVPDWLPDWMEYGAGARMAQLALDAWRAGVLGGDPDVQLTVCGDDDGETSGFYVILNNRAGAQTALGLTSGWQELLHLDDLSPRQRARAHLEEICAIANFTLAKLQVSPTS</sequence>
<keyword evidence="2" id="KW-1185">Reference proteome</keyword>
<protein>
    <submittedName>
        <fullName evidence="1">Uncharacterized protein</fullName>
    </submittedName>
</protein>
<comment type="caution">
    <text evidence="1">The sequence shown here is derived from an EMBL/GenBank/DDBJ whole genome shotgun (WGS) entry which is preliminary data.</text>
</comment>
<dbReference type="Proteomes" id="UP001519535">
    <property type="component" value="Unassembled WGS sequence"/>
</dbReference>
<evidence type="ECO:0000313" key="1">
    <source>
        <dbReference type="EMBL" id="MBS9534082.1"/>
    </source>
</evidence>
<dbReference type="EMBL" id="JAHCLR010000018">
    <property type="protein sequence ID" value="MBS9534082.1"/>
    <property type="molecule type" value="Genomic_DNA"/>
</dbReference>
<proteinExistence type="predicted"/>
<reference evidence="1 2" key="1">
    <citation type="submission" date="2021-05" db="EMBL/GenBank/DDBJ databases">
        <title>Mycobacterium acidophilum sp. nov., an extremely acid-tolerant member of the genus Mycobacterium.</title>
        <authorList>
            <person name="Xia J."/>
        </authorList>
    </citation>
    <scope>NUCLEOTIDE SEQUENCE [LARGE SCALE GENOMIC DNA]</scope>
    <source>
        <strain evidence="1 2">M1</strain>
    </source>
</reference>